<protein>
    <recommendedName>
        <fullName evidence="3">Condensation domain-containing protein</fullName>
    </recommendedName>
</protein>
<evidence type="ECO:0008006" key="3">
    <source>
        <dbReference type="Google" id="ProtNLM"/>
    </source>
</evidence>
<proteinExistence type="predicted"/>
<sequence>MTGTHHNTEMFDSTKTHPLGTTEQNWSLAVSRGTGTTVLVLQMAKSPSETPLLHEILIKLRKTHPLLRSKLHHNATTNEYTLLTSTTTTTPQVDIEFHDIPSTTRLLQSLSAKQGSNNLSSSHLILEHELNINSWSDPNSFPPKDIDVIFASVYALSDAKCAIVLRLHASICDRTTAVSLLMELMGLVVEAEGGGTQPGIKNDGEGKMGIESMIPSGMAKKTFWAHGMDMLGYSVNSLRLTNLKFKNTKLPRSSEVVRLQMNTHHTAGILAGCKSRGIKLCGALAAAGLIAAHSTKPESDQLKKKYGVVTIIDCRPLLEPALSSHHYGLYQSALLNTHTLKGTENLWDLAVRCYNDFARYKKCNKHFSDMTDINYLMRKAIENPSLTASSSLRTSLISVFEDPVIDNTNQMQQGIGVEDYIGCASVHGVGPSIGIFDTIRDGELDCACVYPSPLHSREQMNAMVDHMKKILIDGSSD</sequence>
<dbReference type="SUPFAM" id="SSF52777">
    <property type="entry name" value="CoA-dependent acyltransferases"/>
    <property type="match status" value="1"/>
</dbReference>
<dbReference type="Gene3D" id="3.30.559.10">
    <property type="entry name" value="Chloramphenicol acetyltransferase-like domain"/>
    <property type="match status" value="1"/>
</dbReference>
<gene>
    <name evidence="1" type="ORF">DH2020_018130</name>
</gene>
<accession>A0ABR0WI09</accession>
<organism evidence="1 2">
    <name type="scientific">Rehmannia glutinosa</name>
    <name type="common">Chinese foxglove</name>
    <dbReference type="NCBI Taxonomy" id="99300"/>
    <lineage>
        <taxon>Eukaryota</taxon>
        <taxon>Viridiplantae</taxon>
        <taxon>Streptophyta</taxon>
        <taxon>Embryophyta</taxon>
        <taxon>Tracheophyta</taxon>
        <taxon>Spermatophyta</taxon>
        <taxon>Magnoliopsida</taxon>
        <taxon>eudicotyledons</taxon>
        <taxon>Gunneridae</taxon>
        <taxon>Pentapetalae</taxon>
        <taxon>asterids</taxon>
        <taxon>lamiids</taxon>
        <taxon>Lamiales</taxon>
        <taxon>Orobanchaceae</taxon>
        <taxon>Rehmannieae</taxon>
        <taxon>Rehmannia</taxon>
    </lineage>
</organism>
<dbReference type="InterPro" id="IPR023213">
    <property type="entry name" value="CAT-like_dom_sf"/>
</dbReference>
<dbReference type="PANTHER" id="PTHR34375">
    <property type="entry name" value="GATA ZINC FINGER PROTEIN-RELATED"/>
    <property type="match status" value="1"/>
</dbReference>
<keyword evidence="2" id="KW-1185">Reference proteome</keyword>
<dbReference type="PANTHER" id="PTHR34375:SF3">
    <property type="entry name" value="CONDENSATION DOMAIN-CONTAINING PROTEIN"/>
    <property type="match status" value="1"/>
</dbReference>
<evidence type="ECO:0000313" key="2">
    <source>
        <dbReference type="Proteomes" id="UP001318860"/>
    </source>
</evidence>
<dbReference type="EMBL" id="JABTTQ020000010">
    <property type="protein sequence ID" value="KAK6147218.1"/>
    <property type="molecule type" value="Genomic_DNA"/>
</dbReference>
<dbReference type="Proteomes" id="UP001318860">
    <property type="component" value="Unassembled WGS sequence"/>
</dbReference>
<name>A0ABR0WI09_REHGL</name>
<dbReference type="Gene3D" id="3.30.559.30">
    <property type="entry name" value="Nonribosomal peptide synthetase, condensation domain"/>
    <property type="match status" value="1"/>
</dbReference>
<reference evidence="1 2" key="1">
    <citation type="journal article" date="2021" name="Comput. Struct. Biotechnol. J.">
        <title>De novo genome assembly of the potent medicinal plant Rehmannia glutinosa using nanopore technology.</title>
        <authorList>
            <person name="Ma L."/>
            <person name="Dong C."/>
            <person name="Song C."/>
            <person name="Wang X."/>
            <person name="Zheng X."/>
            <person name="Niu Y."/>
            <person name="Chen S."/>
            <person name="Feng W."/>
        </authorList>
    </citation>
    <scope>NUCLEOTIDE SEQUENCE [LARGE SCALE GENOMIC DNA]</scope>
    <source>
        <strain evidence="1">DH-2019</strain>
    </source>
</reference>
<comment type="caution">
    <text evidence="1">The sequence shown here is derived from an EMBL/GenBank/DDBJ whole genome shotgun (WGS) entry which is preliminary data.</text>
</comment>
<evidence type="ECO:0000313" key="1">
    <source>
        <dbReference type="EMBL" id="KAK6147218.1"/>
    </source>
</evidence>